<dbReference type="GO" id="GO:0005524">
    <property type="term" value="F:ATP binding"/>
    <property type="evidence" value="ECO:0007669"/>
    <property type="project" value="UniProtKB-KW"/>
</dbReference>
<dbReference type="AlphaFoldDB" id="A0A2M9Y1B9"/>
<keyword evidence="6" id="KW-1185">Reference proteome</keyword>
<dbReference type="Proteomes" id="UP000297891">
    <property type="component" value="Unassembled WGS sequence"/>
</dbReference>
<dbReference type="InterPro" id="IPR027417">
    <property type="entry name" value="P-loop_NTPase"/>
</dbReference>
<evidence type="ECO:0000256" key="3">
    <source>
        <dbReference type="ARBA" id="ARBA00022840"/>
    </source>
</evidence>
<dbReference type="RefSeq" id="WP_100790692.1">
    <property type="nucleotide sequence ID" value="NZ_NPDQ01000004.1"/>
</dbReference>
<dbReference type="GO" id="GO:0016887">
    <property type="term" value="F:ATP hydrolysis activity"/>
    <property type="evidence" value="ECO:0007669"/>
    <property type="project" value="InterPro"/>
</dbReference>
<dbReference type="Gene3D" id="3.40.50.300">
    <property type="entry name" value="P-loop containing nucleotide triphosphate hydrolases"/>
    <property type="match status" value="1"/>
</dbReference>
<sequence length="262" mass="28883">METFAIEMKNVHKTFGKRKILQGMNITVKQGETMVILGPSGTGKSVSLKHITGLLDPDEGDCQIFGESIVTANEKKKEELRSKLGVLFQSGALINWLTVYENVALPLREHKIASGAELDRIVMEKLKWLDLVPAKDTLPSNISGGMKKRVGLARALTSQPKIVLYDEPTSGLDPVMSNVINDLVIRLQKELGLTSIVVTHDMSSAYRIADRISFLYEGKVLFCGTSEEIQKSPNPVIQQFIHGNTVGPMILDHSELKKGKSN</sequence>
<dbReference type="PANTHER" id="PTHR43023:SF6">
    <property type="entry name" value="INTERMEMBRANE PHOSPHOLIPID TRANSPORT SYSTEM ATP-BINDING PROTEIN MLAF"/>
    <property type="match status" value="1"/>
</dbReference>
<proteinExistence type="predicted"/>
<reference evidence="5" key="1">
    <citation type="journal article" date="2019" name="PLoS Negl. Trop. Dis.">
        <title>Revisiting the worldwide diversity of Leptospira species in the environment.</title>
        <authorList>
            <person name="Vincent A.T."/>
            <person name="Schiettekatte O."/>
            <person name="Bourhy P."/>
            <person name="Veyrier F.J."/>
            <person name="Picardeau M."/>
        </authorList>
    </citation>
    <scope>NUCLEOTIDE SEQUENCE [LARGE SCALE GENOMIC DNA]</scope>
    <source>
        <strain evidence="5">201800277</strain>
    </source>
</reference>
<keyword evidence="3 5" id="KW-0067">ATP-binding</keyword>
<evidence type="ECO:0000256" key="2">
    <source>
        <dbReference type="ARBA" id="ARBA00022741"/>
    </source>
</evidence>
<dbReference type="OrthoDB" id="9772862at2"/>
<keyword evidence="2" id="KW-0547">Nucleotide-binding</keyword>
<evidence type="ECO:0000313" key="6">
    <source>
        <dbReference type="Proteomes" id="UP000297891"/>
    </source>
</evidence>
<accession>A0A2M9Y1B9</accession>
<dbReference type="InterPro" id="IPR003439">
    <property type="entry name" value="ABC_transporter-like_ATP-bd"/>
</dbReference>
<dbReference type="InterPro" id="IPR003593">
    <property type="entry name" value="AAA+_ATPase"/>
</dbReference>
<feature type="domain" description="ABC transporter" evidence="4">
    <location>
        <begin position="6"/>
        <end position="242"/>
    </location>
</feature>
<evidence type="ECO:0000256" key="1">
    <source>
        <dbReference type="ARBA" id="ARBA00022448"/>
    </source>
</evidence>
<dbReference type="SUPFAM" id="SSF52540">
    <property type="entry name" value="P-loop containing nucleoside triphosphate hydrolases"/>
    <property type="match status" value="1"/>
</dbReference>
<name>A0A2M9Y1B9_9LEPT</name>
<dbReference type="PANTHER" id="PTHR43023">
    <property type="entry name" value="PROTEIN TRIGALACTOSYLDIACYLGLYCEROL 3, CHLOROPLASTIC"/>
    <property type="match status" value="1"/>
</dbReference>
<dbReference type="SMART" id="SM00382">
    <property type="entry name" value="AAA"/>
    <property type="match status" value="1"/>
</dbReference>
<keyword evidence="1" id="KW-0813">Transport</keyword>
<evidence type="ECO:0000259" key="4">
    <source>
        <dbReference type="PROSITE" id="PS50893"/>
    </source>
</evidence>
<dbReference type="InterPro" id="IPR017871">
    <property type="entry name" value="ABC_transporter-like_CS"/>
</dbReference>
<dbReference type="PROSITE" id="PS50893">
    <property type="entry name" value="ABC_TRANSPORTER_2"/>
    <property type="match status" value="1"/>
</dbReference>
<organism evidence="5 6">
    <name type="scientific">Leptospira brenneri</name>
    <dbReference type="NCBI Taxonomy" id="2023182"/>
    <lineage>
        <taxon>Bacteria</taxon>
        <taxon>Pseudomonadati</taxon>
        <taxon>Spirochaetota</taxon>
        <taxon>Spirochaetia</taxon>
        <taxon>Leptospirales</taxon>
        <taxon>Leptospiraceae</taxon>
        <taxon>Leptospira</taxon>
    </lineage>
</organism>
<gene>
    <name evidence="5" type="ORF">EHQ30_16800</name>
</gene>
<comment type="caution">
    <text evidence="5">The sequence shown here is derived from an EMBL/GenBank/DDBJ whole genome shotgun (WGS) entry which is preliminary data.</text>
</comment>
<evidence type="ECO:0000313" key="5">
    <source>
        <dbReference type="EMBL" id="TGK91848.1"/>
    </source>
</evidence>
<dbReference type="EMBL" id="RQFP01000014">
    <property type="protein sequence ID" value="TGK91848.1"/>
    <property type="molecule type" value="Genomic_DNA"/>
</dbReference>
<dbReference type="Pfam" id="PF00005">
    <property type="entry name" value="ABC_tran"/>
    <property type="match status" value="1"/>
</dbReference>
<dbReference type="CDD" id="cd03261">
    <property type="entry name" value="ABC_Org_Solvent_Resistant"/>
    <property type="match status" value="1"/>
</dbReference>
<protein>
    <submittedName>
        <fullName evidence="5">ABC transporter ATP-binding protein</fullName>
    </submittedName>
</protein>
<dbReference type="PROSITE" id="PS00211">
    <property type="entry name" value="ABC_TRANSPORTER_1"/>
    <property type="match status" value="1"/>
</dbReference>